<keyword evidence="3 8" id="KW-0813">Transport</keyword>
<sequence length="437" mass="47883">MIQSVVEQLLNPNTQWVLIGTLLLGIASGVLGSFTLLRKQSLIGDAMAHAALPGVCFGFMLSGSKSIIWLLLGAAITGLIAAWFIQITINHSKVKEDSALGLVLSVFFGFGIVLLTFIQHSYGGNQSGLSDFIFGQAASMVGADVQVIITIAVVLLLITFIFFKEFKLITFDPQFAKGIGLQTTFFNGLLMVLVVSAVVIGLQTVGVVLMAAMLITPAISARYWTEKLSAMIIISGVIGGISGVLGTLLSTTAKGMATGPLIIVAATSMFLISLVFAPNRGLLAKLFKQLSVRKRTARNQLLLNFYELSELGDNAGFTAEQLMSKRKLSYSMSLSMLQQFEKKAWVYKTSDEKWKLTDAGLEKAYEIVLNERLFEMYLMHEMELAQLQLKSRDDIDLKKLPAEIKEYLFKLLNTHQRTPRLLPKSARVDERGIANGL</sequence>
<dbReference type="GeneID" id="301140860"/>
<evidence type="ECO:0000256" key="9">
    <source>
        <dbReference type="SAM" id="Phobius"/>
    </source>
</evidence>
<dbReference type="Gene3D" id="1.10.10.10">
    <property type="entry name" value="Winged helix-like DNA-binding domain superfamily/Winged helix DNA-binding domain"/>
    <property type="match status" value="1"/>
</dbReference>
<evidence type="ECO:0000256" key="5">
    <source>
        <dbReference type="ARBA" id="ARBA00022692"/>
    </source>
</evidence>
<feature type="transmembrane region" description="Helical" evidence="9">
    <location>
        <begin position="99"/>
        <end position="118"/>
    </location>
</feature>
<feature type="transmembrane region" description="Helical" evidence="9">
    <location>
        <begin position="228"/>
        <end position="249"/>
    </location>
</feature>
<dbReference type="Pfam" id="PF00950">
    <property type="entry name" value="ABC-3"/>
    <property type="match status" value="1"/>
</dbReference>
<organism evidence="10 11">
    <name type="scientific">Metabacillus fastidiosus</name>
    <dbReference type="NCBI Taxonomy" id="1458"/>
    <lineage>
        <taxon>Bacteria</taxon>
        <taxon>Bacillati</taxon>
        <taxon>Bacillota</taxon>
        <taxon>Bacilli</taxon>
        <taxon>Bacillales</taxon>
        <taxon>Bacillaceae</taxon>
        <taxon>Metabacillus</taxon>
    </lineage>
</organism>
<dbReference type="EMBL" id="JARTFS010000005">
    <property type="protein sequence ID" value="MED4401302.1"/>
    <property type="molecule type" value="Genomic_DNA"/>
</dbReference>
<feature type="transmembrane region" description="Helical" evidence="9">
    <location>
        <begin position="67"/>
        <end position="87"/>
    </location>
</feature>
<evidence type="ECO:0000256" key="2">
    <source>
        <dbReference type="ARBA" id="ARBA00008034"/>
    </source>
</evidence>
<dbReference type="CDD" id="cd06550">
    <property type="entry name" value="TM_ABC_iron-siderophores_like"/>
    <property type="match status" value="1"/>
</dbReference>
<name>A0ABU6NW01_9BACI</name>
<gene>
    <name evidence="10" type="ORF">P9271_08120</name>
</gene>
<dbReference type="SUPFAM" id="SSF81345">
    <property type="entry name" value="ABC transporter involved in vitamin B12 uptake, BtuC"/>
    <property type="match status" value="1"/>
</dbReference>
<comment type="caution">
    <text evidence="10">The sequence shown here is derived from an EMBL/GenBank/DDBJ whole genome shotgun (WGS) entry which is preliminary data.</text>
</comment>
<evidence type="ECO:0000256" key="8">
    <source>
        <dbReference type="RuleBase" id="RU003943"/>
    </source>
</evidence>
<accession>A0ABU6NW01</accession>
<comment type="subcellular location">
    <subcellularLocation>
        <location evidence="1 8">Cell membrane</location>
        <topology evidence="1 8">Multi-pass membrane protein</topology>
    </subcellularLocation>
</comment>
<protein>
    <submittedName>
        <fullName evidence="10">Metal ABC transporter permease</fullName>
    </submittedName>
</protein>
<comment type="similarity">
    <text evidence="2 8">Belongs to the ABC-3 integral membrane protein family.</text>
</comment>
<keyword evidence="11" id="KW-1185">Reference proteome</keyword>
<evidence type="ECO:0000256" key="3">
    <source>
        <dbReference type="ARBA" id="ARBA00022448"/>
    </source>
</evidence>
<dbReference type="RefSeq" id="WP_066228578.1">
    <property type="nucleotide sequence ID" value="NZ_JARTFQ010000007.1"/>
</dbReference>
<evidence type="ECO:0000313" key="10">
    <source>
        <dbReference type="EMBL" id="MED4401302.1"/>
    </source>
</evidence>
<reference evidence="10 11" key="1">
    <citation type="submission" date="2023-03" db="EMBL/GenBank/DDBJ databases">
        <title>Bacillus Genome Sequencing.</title>
        <authorList>
            <person name="Dunlap C."/>
        </authorList>
    </citation>
    <scope>NUCLEOTIDE SEQUENCE [LARGE SCALE GENOMIC DNA]</scope>
    <source>
        <strain evidence="10 11">NRS-1717</strain>
    </source>
</reference>
<evidence type="ECO:0000256" key="7">
    <source>
        <dbReference type="ARBA" id="ARBA00023136"/>
    </source>
</evidence>
<keyword evidence="5 8" id="KW-0812">Transmembrane</keyword>
<keyword evidence="7 9" id="KW-0472">Membrane</keyword>
<dbReference type="InterPro" id="IPR036388">
    <property type="entry name" value="WH-like_DNA-bd_sf"/>
</dbReference>
<keyword evidence="4" id="KW-1003">Cell membrane</keyword>
<evidence type="ECO:0000256" key="1">
    <source>
        <dbReference type="ARBA" id="ARBA00004651"/>
    </source>
</evidence>
<dbReference type="InterPro" id="IPR037294">
    <property type="entry name" value="ABC_BtuC-like"/>
</dbReference>
<dbReference type="Gene3D" id="1.10.3470.10">
    <property type="entry name" value="ABC transporter involved in vitamin B12 uptake, BtuC"/>
    <property type="match status" value="1"/>
</dbReference>
<feature type="transmembrane region" description="Helical" evidence="9">
    <location>
        <begin position="184"/>
        <end position="216"/>
    </location>
</feature>
<dbReference type="PANTHER" id="PTHR30477">
    <property type="entry name" value="ABC-TRANSPORTER METAL-BINDING PROTEIN"/>
    <property type="match status" value="1"/>
</dbReference>
<evidence type="ECO:0000256" key="4">
    <source>
        <dbReference type="ARBA" id="ARBA00022475"/>
    </source>
</evidence>
<proteinExistence type="inferred from homology"/>
<dbReference type="PANTHER" id="PTHR30477:SF3">
    <property type="entry name" value="METAL TRANSPORT SYSTEM MEMBRANE PROTEIN CT_069-RELATED"/>
    <property type="match status" value="1"/>
</dbReference>
<dbReference type="InterPro" id="IPR001626">
    <property type="entry name" value="ABC_TroCD"/>
</dbReference>
<feature type="transmembrane region" description="Helical" evidence="9">
    <location>
        <begin position="16"/>
        <end position="37"/>
    </location>
</feature>
<evidence type="ECO:0000256" key="6">
    <source>
        <dbReference type="ARBA" id="ARBA00022989"/>
    </source>
</evidence>
<feature type="transmembrane region" description="Helical" evidence="9">
    <location>
        <begin position="138"/>
        <end position="163"/>
    </location>
</feature>
<feature type="transmembrane region" description="Helical" evidence="9">
    <location>
        <begin position="261"/>
        <end position="278"/>
    </location>
</feature>
<evidence type="ECO:0000313" key="11">
    <source>
        <dbReference type="Proteomes" id="UP001342826"/>
    </source>
</evidence>
<keyword evidence="6 9" id="KW-1133">Transmembrane helix</keyword>
<dbReference type="Proteomes" id="UP001342826">
    <property type="component" value="Unassembled WGS sequence"/>
</dbReference>